<dbReference type="EMBL" id="QXGC01001237">
    <property type="protein sequence ID" value="KAE9207720.1"/>
    <property type="molecule type" value="Genomic_DNA"/>
</dbReference>
<evidence type="ECO:0000313" key="3">
    <source>
        <dbReference type="Proteomes" id="UP000476176"/>
    </source>
</evidence>
<feature type="region of interest" description="Disordered" evidence="1">
    <location>
        <begin position="186"/>
        <end position="261"/>
    </location>
</feature>
<name>A0A6G0NGW0_9STRA</name>
<feature type="compositionally biased region" description="Basic and acidic residues" evidence="1">
    <location>
        <begin position="512"/>
        <end position="529"/>
    </location>
</feature>
<protein>
    <submittedName>
        <fullName evidence="2">Uncharacterized protein</fullName>
    </submittedName>
</protein>
<feature type="compositionally biased region" description="Low complexity" evidence="1">
    <location>
        <begin position="433"/>
        <end position="453"/>
    </location>
</feature>
<dbReference type="Proteomes" id="UP000476176">
    <property type="component" value="Unassembled WGS sequence"/>
</dbReference>
<evidence type="ECO:0000313" key="2">
    <source>
        <dbReference type="EMBL" id="KAE9207720.1"/>
    </source>
</evidence>
<evidence type="ECO:0000256" key="1">
    <source>
        <dbReference type="SAM" id="MobiDB-lite"/>
    </source>
</evidence>
<organism evidence="2 3">
    <name type="scientific">Phytophthora fragariae</name>
    <dbReference type="NCBI Taxonomy" id="53985"/>
    <lineage>
        <taxon>Eukaryota</taxon>
        <taxon>Sar</taxon>
        <taxon>Stramenopiles</taxon>
        <taxon>Oomycota</taxon>
        <taxon>Peronosporomycetes</taxon>
        <taxon>Peronosporales</taxon>
        <taxon>Peronosporaceae</taxon>
        <taxon>Phytophthora</taxon>
    </lineage>
</organism>
<feature type="compositionally biased region" description="Polar residues" evidence="1">
    <location>
        <begin position="454"/>
        <end position="465"/>
    </location>
</feature>
<proteinExistence type="predicted"/>
<accession>A0A6G0NGW0</accession>
<comment type="caution">
    <text evidence="2">The sequence shown here is derived from an EMBL/GenBank/DDBJ whole genome shotgun (WGS) entry which is preliminary data.</text>
</comment>
<feature type="region of interest" description="Disordered" evidence="1">
    <location>
        <begin position="428"/>
        <end position="494"/>
    </location>
</feature>
<sequence>MSGTLTLTPKVRKERHFFHPSRAKEGGATDASLNLFGIGSQLQQLVQAKSATDAAAEGCELNTGGQLTQIMTCNPTSLEDAVVKQFRQLGEALDVPEVGEFMAQQYWDKPSNLHAADAGTQTEADESQKLAENGAGVHLGAFGEVANMVAWKRLLDKFNVGIRQGKQAADFTKLERLLDQYTQAEAQYKQQKADPGHRTQPLQDTPCHAAPNFSDSQSDDDDSGAAEPAQHRTLPLPVESVSTPAPSASVQSPPERGRKPRKRRFFFQDWHDRLLLNAMLADQGVLMASGARKPSWKSITASLTSHGLDVNTHTLRTHLQLIVDTYRKEASSWDTYPGQLPEKQKLLRDYCRKLDNQETQDHGDQSVEPGIEDQDSHFHDDRAATNRLEIGGRVVESARPSQNHATDLVPAVAVVEISQDQDFIVTSTQTSEAASSPIPIALTPSTTATSSSLDTQGESVQTAEGFSTPIASRDCSATQPQPDDETGEGTEPAWKRQKLELETILQRFVSEQSERQREEREQERIRFSEQQDLQRQTIQLQKRALDMQEKAMSMQDRLMTLAIFKDEFRSSHWGWSVWNSSSFIHSCC</sequence>
<feature type="region of interest" description="Disordered" evidence="1">
    <location>
        <begin position="357"/>
        <end position="379"/>
    </location>
</feature>
<reference evidence="2 3" key="1">
    <citation type="submission" date="2018-09" db="EMBL/GenBank/DDBJ databases">
        <title>Genomic investigation of the strawberry pathogen Phytophthora fragariae indicates pathogenicity is determined by transcriptional variation in three key races.</title>
        <authorList>
            <person name="Adams T.M."/>
            <person name="Armitage A.D."/>
            <person name="Sobczyk M.K."/>
            <person name="Bates H.J."/>
            <person name="Dunwell J.M."/>
            <person name="Nellist C.F."/>
            <person name="Harrison R.J."/>
        </authorList>
    </citation>
    <scope>NUCLEOTIDE SEQUENCE [LARGE SCALE GENOMIC DNA]</scope>
    <source>
        <strain evidence="2 3">BC-23</strain>
    </source>
</reference>
<gene>
    <name evidence="2" type="ORF">PF004_g16955</name>
</gene>
<feature type="region of interest" description="Disordered" evidence="1">
    <location>
        <begin position="510"/>
        <end position="530"/>
    </location>
</feature>
<feature type="compositionally biased region" description="Polar residues" evidence="1">
    <location>
        <begin position="240"/>
        <end position="252"/>
    </location>
</feature>
<dbReference type="AlphaFoldDB" id="A0A6G0NGW0"/>